<keyword evidence="2" id="KW-1185">Reference proteome</keyword>
<dbReference type="AlphaFoldDB" id="A0A392UGV7"/>
<sequence length="42" mass="4909">ADLDKVQTLLEMEYKPLVEQRSGYEVYPFLGKQELPGEKTQH</sequence>
<name>A0A392UGV7_9FABA</name>
<comment type="caution">
    <text evidence="1">The sequence shown here is derived from an EMBL/GenBank/DDBJ whole genome shotgun (WGS) entry which is preliminary data.</text>
</comment>
<evidence type="ECO:0000313" key="1">
    <source>
        <dbReference type="EMBL" id="MCI71690.1"/>
    </source>
</evidence>
<feature type="non-terminal residue" evidence="1">
    <location>
        <position position="1"/>
    </location>
</feature>
<proteinExistence type="predicted"/>
<organism evidence="1 2">
    <name type="scientific">Trifolium medium</name>
    <dbReference type="NCBI Taxonomy" id="97028"/>
    <lineage>
        <taxon>Eukaryota</taxon>
        <taxon>Viridiplantae</taxon>
        <taxon>Streptophyta</taxon>
        <taxon>Embryophyta</taxon>
        <taxon>Tracheophyta</taxon>
        <taxon>Spermatophyta</taxon>
        <taxon>Magnoliopsida</taxon>
        <taxon>eudicotyledons</taxon>
        <taxon>Gunneridae</taxon>
        <taxon>Pentapetalae</taxon>
        <taxon>rosids</taxon>
        <taxon>fabids</taxon>
        <taxon>Fabales</taxon>
        <taxon>Fabaceae</taxon>
        <taxon>Papilionoideae</taxon>
        <taxon>50 kb inversion clade</taxon>
        <taxon>NPAAA clade</taxon>
        <taxon>Hologalegina</taxon>
        <taxon>IRL clade</taxon>
        <taxon>Trifolieae</taxon>
        <taxon>Trifolium</taxon>
    </lineage>
</organism>
<protein>
    <submittedName>
        <fullName evidence="1">Uncharacterized protein</fullName>
    </submittedName>
</protein>
<accession>A0A392UGV7</accession>
<evidence type="ECO:0000313" key="2">
    <source>
        <dbReference type="Proteomes" id="UP000265520"/>
    </source>
</evidence>
<dbReference type="EMBL" id="LXQA010801826">
    <property type="protein sequence ID" value="MCI71690.1"/>
    <property type="molecule type" value="Genomic_DNA"/>
</dbReference>
<dbReference type="Proteomes" id="UP000265520">
    <property type="component" value="Unassembled WGS sequence"/>
</dbReference>
<reference evidence="1 2" key="1">
    <citation type="journal article" date="2018" name="Front. Plant Sci.">
        <title>Red Clover (Trifolium pratense) and Zigzag Clover (T. medium) - A Picture of Genomic Similarities and Differences.</title>
        <authorList>
            <person name="Dluhosova J."/>
            <person name="Istvanek J."/>
            <person name="Nedelnik J."/>
            <person name="Repkova J."/>
        </authorList>
    </citation>
    <scope>NUCLEOTIDE SEQUENCE [LARGE SCALE GENOMIC DNA]</scope>
    <source>
        <strain evidence="2">cv. 10/8</strain>
        <tissue evidence="1">Leaf</tissue>
    </source>
</reference>